<dbReference type="AlphaFoldDB" id="A0A558BUK7"/>
<gene>
    <name evidence="1" type="ORF">FNT36_11870</name>
</gene>
<accession>A0A558BUK7</accession>
<comment type="caution">
    <text evidence="1">The sequence shown here is derived from an EMBL/GenBank/DDBJ whole genome shotgun (WGS) entry which is preliminary data.</text>
</comment>
<sequence length="291" mass="31512">MNQNFKLLSLGALASLGLLGSCKQDPFDGIQSHERAITSFTLDKGQIGVAEIARTTADTSKVTVYVVKGTDLSKVTPTIETSYKATVSPGSGSITNFAAGRNRAVYMVTSESGETRPWVVQVKDYQSDLDGTWKVSSLMFQYFIGEGQSWGWNGTKSAASNMPDAAKELDNTLTFAVTGVTATGNLTGTFTNNAGTDAAFGDFKQASGSDFNYKFRRLPKSSGTFLRDFTDNTLTFNPGTGQSKTIPLEFNADKSQLKLSFNVQPYDIDWNGSGAKQELGGAKFFWYTLQK</sequence>
<proteinExistence type="predicted"/>
<evidence type="ECO:0000313" key="1">
    <source>
        <dbReference type="EMBL" id="TVT40182.1"/>
    </source>
</evidence>
<evidence type="ECO:0000313" key="2">
    <source>
        <dbReference type="Proteomes" id="UP000317624"/>
    </source>
</evidence>
<organism evidence="1 2">
    <name type="scientific">Hymenobacter setariae</name>
    <dbReference type="NCBI Taxonomy" id="2594794"/>
    <lineage>
        <taxon>Bacteria</taxon>
        <taxon>Pseudomonadati</taxon>
        <taxon>Bacteroidota</taxon>
        <taxon>Cytophagia</taxon>
        <taxon>Cytophagales</taxon>
        <taxon>Hymenobacteraceae</taxon>
        <taxon>Hymenobacter</taxon>
    </lineage>
</organism>
<name>A0A558BUK7_9BACT</name>
<dbReference type="EMBL" id="VMRJ01000003">
    <property type="protein sequence ID" value="TVT40182.1"/>
    <property type="molecule type" value="Genomic_DNA"/>
</dbReference>
<dbReference type="OrthoDB" id="646864at2"/>
<protein>
    <recommendedName>
        <fullName evidence="3">Lipoprotein</fullName>
    </recommendedName>
</protein>
<dbReference type="Proteomes" id="UP000317624">
    <property type="component" value="Unassembled WGS sequence"/>
</dbReference>
<evidence type="ECO:0008006" key="3">
    <source>
        <dbReference type="Google" id="ProtNLM"/>
    </source>
</evidence>
<reference evidence="1 2" key="1">
    <citation type="submission" date="2019-07" db="EMBL/GenBank/DDBJ databases">
        <title>Hymenobacter sp. straun FUR1 Genome sequencing and assembly.</title>
        <authorList>
            <person name="Chhetri G."/>
        </authorList>
    </citation>
    <scope>NUCLEOTIDE SEQUENCE [LARGE SCALE GENOMIC DNA]</scope>
    <source>
        <strain evidence="1 2">Fur1</strain>
    </source>
</reference>
<dbReference type="Gene3D" id="2.60.40.2340">
    <property type="match status" value="1"/>
</dbReference>
<dbReference type="PROSITE" id="PS51257">
    <property type="entry name" value="PROKAR_LIPOPROTEIN"/>
    <property type="match status" value="1"/>
</dbReference>
<dbReference type="RefSeq" id="WP_144847835.1">
    <property type="nucleotide sequence ID" value="NZ_VMRJ01000003.1"/>
</dbReference>
<keyword evidence="2" id="KW-1185">Reference proteome</keyword>